<dbReference type="AlphaFoldDB" id="A0A4R2KKV4"/>
<reference evidence="1 2" key="1">
    <citation type="submission" date="2019-03" db="EMBL/GenBank/DDBJ databases">
        <title>Genomic Encyclopedia of Type Strains, Phase IV (KMG-IV): sequencing the most valuable type-strain genomes for metagenomic binning, comparative biology and taxonomic classification.</title>
        <authorList>
            <person name="Goeker M."/>
        </authorList>
    </citation>
    <scope>NUCLEOTIDE SEQUENCE [LARGE SCALE GENOMIC DNA]</scope>
    <source>
        <strain evidence="1 2">DSM 102940</strain>
    </source>
</reference>
<evidence type="ECO:0000313" key="1">
    <source>
        <dbReference type="EMBL" id="TCO73117.1"/>
    </source>
</evidence>
<organism evidence="1 2">
    <name type="scientific">Marinisporobacter balticus</name>
    <dbReference type="NCBI Taxonomy" id="2018667"/>
    <lineage>
        <taxon>Bacteria</taxon>
        <taxon>Bacillati</taxon>
        <taxon>Bacillota</taxon>
        <taxon>Clostridia</taxon>
        <taxon>Peptostreptococcales</taxon>
        <taxon>Thermotaleaceae</taxon>
        <taxon>Marinisporobacter</taxon>
    </lineage>
</organism>
<evidence type="ECO:0000313" key="2">
    <source>
        <dbReference type="Proteomes" id="UP000294919"/>
    </source>
</evidence>
<dbReference type="Proteomes" id="UP000294919">
    <property type="component" value="Unassembled WGS sequence"/>
</dbReference>
<dbReference type="RefSeq" id="WP_165916344.1">
    <property type="nucleotide sequence ID" value="NZ_SLWV01000016.1"/>
</dbReference>
<comment type="caution">
    <text evidence="1">The sequence shown here is derived from an EMBL/GenBank/DDBJ whole genome shotgun (WGS) entry which is preliminary data.</text>
</comment>
<gene>
    <name evidence="1" type="ORF">EV214_11619</name>
</gene>
<name>A0A4R2KKV4_9FIRM</name>
<dbReference type="InterPro" id="IPR036390">
    <property type="entry name" value="WH_DNA-bd_sf"/>
</dbReference>
<keyword evidence="2" id="KW-1185">Reference proteome</keyword>
<proteinExistence type="predicted"/>
<sequence length="88" mass="10044">MLLDKILVALKTGRILSYEDLARKLDVDKMLIKTAVGQLYNMGYLQRYNTGCNICKGCSKKDMKKNELHVWMVSKEGKAYLKSIKTPS</sequence>
<accession>A0A4R2KKV4</accession>
<dbReference type="SUPFAM" id="SSF46785">
    <property type="entry name" value="Winged helix' DNA-binding domain"/>
    <property type="match status" value="1"/>
</dbReference>
<protein>
    <submittedName>
        <fullName evidence="1">FeoC-like transcriptional regulator</fullName>
    </submittedName>
</protein>
<dbReference type="EMBL" id="SLWV01000016">
    <property type="protein sequence ID" value="TCO73117.1"/>
    <property type="molecule type" value="Genomic_DNA"/>
</dbReference>